<evidence type="ECO:0000259" key="5">
    <source>
        <dbReference type="Pfam" id="PF14257"/>
    </source>
</evidence>
<evidence type="ECO:0000313" key="7">
    <source>
        <dbReference type="Proteomes" id="UP000319213"/>
    </source>
</evidence>
<feature type="chain" id="PRO_5039715680" evidence="4">
    <location>
        <begin position="31"/>
        <end position="376"/>
    </location>
</feature>
<evidence type="ECO:0000256" key="4">
    <source>
        <dbReference type="SAM" id="SignalP"/>
    </source>
</evidence>
<keyword evidence="3" id="KW-0472">Membrane</keyword>
<evidence type="ECO:0000313" key="6">
    <source>
        <dbReference type="EMBL" id="TQM74700.1"/>
    </source>
</evidence>
<protein>
    <submittedName>
        <fullName evidence="6">Uncharacterized protein DUF4349</fullName>
    </submittedName>
</protein>
<dbReference type="OrthoDB" id="186919at2"/>
<feature type="coiled-coil region" evidence="1">
    <location>
        <begin position="169"/>
        <end position="233"/>
    </location>
</feature>
<feature type="signal peptide" evidence="4">
    <location>
        <begin position="1"/>
        <end position="30"/>
    </location>
</feature>
<dbReference type="Pfam" id="PF14257">
    <property type="entry name" value="DUF4349"/>
    <property type="match status" value="1"/>
</dbReference>
<dbReference type="EMBL" id="VFPQ01000001">
    <property type="protein sequence ID" value="TQM74700.1"/>
    <property type="molecule type" value="Genomic_DNA"/>
</dbReference>
<dbReference type="RefSeq" id="WP_142258828.1">
    <property type="nucleotide sequence ID" value="NZ_BMPV01000003.1"/>
</dbReference>
<dbReference type="AlphaFoldDB" id="A0A543IVV5"/>
<keyword evidence="7" id="KW-1185">Reference proteome</keyword>
<feature type="compositionally biased region" description="Pro residues" evidence="2">
    <location>
        <begin position="336"/>
        <end position="345"/>
    </location>
</feature>
<keyword evidence="3" id="KW-0812">Transmembrane</keyword>
<organism evidence="6 7">
    <name type="scientific">Thermopolyspora flexuosa</name>
    <dbReference type="NCBI Taxonomy" id="103836"/>
    <lineage>
        <taxon>Bacteria</taxon>
        <taxon>Bacillati</taxon>
        <taxon>Actinomycetota</taxon>
        <taxon>Actinomycetes</taxon>
        <taxon>Streptosporangiales</taxon>
        <taxon>Streptosporangiaceae</taxon>
        <taxon>Thermopolyspora</taxon>
    </lineage>
</organism>
<evidence type="ECO:0000256" key="3">
    <source>
        <dbReference type="SAM" id="Phobius"/>
    </source>
</evidence>
<keyword evidence="1" id="KW-0175">Coiled coil</keyword>
<sequence>MRNHGLQGRSRTVGPTWPALIATAAALALAGCSGGGYEAAEPPPASVAQDGEAATQARPESGGEGRDLAGAGRGGGGEADEAGERPLTKATVAPERALVRSAEMTVRAKDVAAAAEKATRIATEAGGYVSEEQSDSSTAAGSSTRITFKVPPDRYATVLKRFGTELGTRESLTQRTEDVTEEVADVKSRIKSAEAAIDQFRALLRRAEKIGEILEIEREISARTAELESLQARQKALASLTGMATITLHLIGPAVEVPEDEDEPEGFLGGLVTGWRALVAATKVGLTVLGVLLPWLLAIGLLVLLVWPLARLLSRTRLVSPRPRPRPRRPRGPSWGAPPEPPGDAPPEASSPVPLSGPEEPEAPPQDPDATPGRPR</sequence>
<keyword evidence="3" id="KW-1133">Transmembrane helix</keyword>
<dbReference type="InterPro" id="IPR025645">
    <property type="entry name" value="DUF4349"/>
</dbReference>
<name>A0A543IVV5_9ACTN</name>
<evidence type="ECO:0000256" key="2">
    <source>
        <dbReference type="SAM" id="MobiDB-lite"/>
    </source>
</evidence>
<dbReference type="PROSITE" id="PS51257">
    <property type="entry name" value="PROKAR_LIPOPROTEIN"/>
    <property type="match status" value="1"/>
</dbReference>
<evidence type="ECO:0000256" key="1">
    <source>
        <dbReference type="SAM" id="Coils"/>
    </source>
</evidence>
<accession>A0A543IVV5</accession>
<proteinExistence type="predicted"/>
<gene>
    <name evidence="6" type="ORF">FHX40_1382</name>
</gene>
<dbReference type="Proteomes" id="UP000319213">
    <property type="component" value="Unassembled WGS sequence"/>
</dbReference>
<feature type="transmembrane region" description="Helical" evidence="3">
    <location>
        <begin position="286"/>
        <end position="307"/>
    </location>
</feature>
<feature type="domain" description="DUF4349" evidence="5">
    <location>
        <begin position="96"/>
        <end position="307"/>
    </location>
</feature>
<keyword evidence="4" id="KW-0732">Signal</keyword>
<comment type="caution">
    <text evidence="6">The sequence shown here is derived from an EMBL/GenBank/DDBJ whole genome shotgun (WGS) entry which is preliminary data.</text>
</comment>
<reference evidence="6 7" key="1">
    <citation type="submission" date="2019-06" db="EMBL/GenBank/DDBJ databases">
        <title>Sequencing the genomes of 1000 actinobacteria strains.</title>
        <authorList>
            <person name="Klenk H.-P."/>
        </authorList>
    </citation>
    <scope>NUCLEOTIDE SEQUENCE [LARGE SCALE GENOMIC DNA]</scope>
    <source>
        <strain evidence="6 7">DSM 43186</strain>
    </source>
</reference>
<feature type="region of interest" description="Disordered" evidence="2">
    <location>
        <begin position="320"/>
        <end position="376"/>
    </location>
</feature>
<feature type="region of interest" description="Disordered" evidence="2">
    <location>
        <begin position="36"/>
        <end position="94"/>
    </location>
</feature>